<dbReference type="RefSeq" id="WP_179444274.1">
    <property type="nucleotide sequence ID" value="NZ_JACBZS010000001.1"/>
</dbReference>
<evidence type="ECO:0000259" key="2">
    <source>
        <dbReference type="Pfam" id="PF20059"/>
    </source>
</evidence>
<keyword evidence="1" id="KW-0472">Membrane</keyword>
<evidence type="ECO:0000256" key="1">
    <source>
        <dbReference type="SAM" id="Phobius"/>
    </source>
</evidence>
<comment type="caution">
    <text evidence="3">The sequence shown here is derived from an EMBL/GenBank/DDBJ whole genome shotgun (WGS) entry which is preliminary data.</text>
</comment>
<evidence type="ECO:0000313" key="4">
    <source>
        <dbReference type="Proteomes" id="UP000527616"/>
    </source>
</evidence>
<reference evidence="3 4" key="1">
    <citation type="submission" date="2020-07" db="EMBL/GenBank/DDBJ databases">
        <title>Sequencing the genomes of 1000 actinobacteria strains.</title>
        <authorList>
            <person name="Klenk H.-P."/>
        </authorList>
    </citation>
    <scope>NUCLEOTIDE SEQUENCE [LARGE SCALE GENOMIC DNA]</scope>
    <source>
        <strain evidence="3 4">DSM 103164</strain>
    </source>
</reference>
<dbReference type="Pfam" id="PF20059">
    <property type="entry name" value="DUF6458"/>
    <property type="match status" value="1"/>
</dbReference>
<organism evidence="3 4">
    <name type="scientific">Naumannella cuiyingiana</name>
    <dbReference type="NCBI Taxonomy" id="1347891"/>
    <lineage>
        <taxon>Bacteria</taxon>
        <taxon>Bacillati</taxon>
        <taxon>Actinomycetota</taxon>
        <taxon>Actinomycetes</taxon>
        <taxon>Propionibacteriales</taxon>
        <taxon>Propionibacteriaceae</taxon>
        <taxon>Naumannella</taxon>
    </lineage>
</organism>
<name>A0A7Z0D7G6_9ACTN</name>
<protein>
    <submittedName>
        <fullName evidence="3">Pilus assembly protein TadC</fullName>
    </submittedName>
</protein>
<sequence length="73" mass="7845">MGLIGIGIVLLVAGLILAFAWDGNIPGMDDDTLGYILLGAGILSIILGLIMTAMRRRSSVTETYVERRPRDQA</sequence>
<keyword evidence="1" id="KW-0812">Transmembrane</keyword>
<evidence type="ECO:0000313" key="3">
    <source>
        <dbReference type="EMBL" id="NYI70301.1"/>
    </source>
</evidence>
<dbReference type="AlphaFoldDB" id="A0A7Z0D7G6"/>
<accession>A0A7Z0D7G6</accession>
<keyword evidence="4" id="KW-1185">Reference proteome</keyword>
<dbReference type="Proteomes" id="UP000527616">
    <property type="component" value="Unassembled WGS sequence"/>
</dbReference>
<proteinExistence type="predicted"/>
<dbReference type="InterPro" id="IPR045597">
    <property type="entry name" value="DUF6458"/>
</dbReference>
<dbReference type="EMBL" id="JACBZS010000001">
    <property type="protein sequence ID" value="NYI70301.1"/>
    <property type="molecule type" value="Genomic_DNA"/>
</dbReference>
<gene>
    <name evidence="3" type="ORF">GGQ54_000861</name>
</gene>
<feature type="domain" description="DUF6458" evidence="2">
    <location>
        <begin position="4"/>
        <end position="63"/>
    </location>
</feature>
<feature type="transmembrane region" description="Helical" evidence="1">
    <location>
        <begin position="34"/>
        <end position="54"/>
    </location>
</feature>
<keyword evidence="1" id="KW-1133">Transmembrane helix</keyword>